<dbReference type="SUPFAM" id="SSF50341">
    <property type="entry name" value="CheW-like"/>
    <property type="match status" value="1"/>
</dbReference>
<evidence type="ECO:0000256" key="3">
    <source>
        <dbReference type="ARBA" id="ARBA00035100"/>
    </source>
</evidence>
<protein>
    <recommendedName>
        <fullName evidence="2">histidine kinase</fullName>
        <ecNumber evidence="2">2.7.13.3</ecNumber>
    </recommendedName>
</protein>
<dbReference type="InterPro" id="IPR002545">
    <property type="entry name" value="CheW-lke_dom"/>
</dbReference>
<reference evidence="5 6" key="1">
    <citation type="submission" date="2015-02" db="EMBL/GenBank/DDBJ databases">
        <title>Single-cell genomics of uncultivated deep-branching MTB reveals a conserved set of magnetosome genes.</title>
        <authorList>
            <person name="Kolinko S."/>
            <person name="Richter M."/>
            <person name="Glockner F.O."/>
            <person name="Brachmann A."/>
            <person name="Schuler D."/>
        </authorList>
    </citation>
    <scope>NUCLEOTIDE SEQUENCE [LARGE SCALE GENOMIC DNA]</scope>
    <source>
        <strain evidence="5">TM-1</strain>
    </source>
</reference>
<dbReference type="Pfam" id="PF01584">
    <property type="entry name" value="CheW"/>
    <property type="match status" value="1"/>
</dbReference>
<dbReference type="InterPro" id="IPR036061">
    <property type="entry name" value="CheW-like_dom_sf"/>
</dbReference>
<dbReference type="PATRIC" id="fig|29290.4.peg.6333"/>
<feature type="domain" description="CheW-like" evidence="4">
    <location>
        <begin position="37"/>
        <end position="169"/>
    </location>
</feature>
<dbReference type="AlphaFoldDB" id="A0A0F3GM21"/>
<dbReference type="PANTHER" id="PTHR43395:SF10">
    <property type="entry name" value="CHEMOTAXIS PROTEIN CHEA"/>
    <property type="match status" value="1"/>
</dbReference>
<evidence type="ECO:0000313" key="5">
    <source>
        <dbReference type="EMBL" id="KJU83019.1"/>
    </source>
</evidence>
<evidence type="ECO:0000259" key="4">
    <source>
        <dbReference type="PROSITE" id="PS50851"/>
    </source>
</evidence>
<dbReference type="SMART" id="SM00260">
    <property type="entry name" value="CheW"/>
    <property type="match status" value="1"/>
</dbReference>
<dbReference type="EMBL" id="LACI01002079">
    <property type="protein sequence ID" value="KJU83019.1"/>
    <property type="molecule type" value="Genomic_DNA"/>
</dbReference>
<proteinExistence type="predicted"/>
<accession>A0A0F3GM21</accession>
<gene>
    <name evidence="5" type="ORF">MBAV_004787</name>
</gene>
<dbReference type="CDD" id="cd00731">
    <property type="entry name" value="CheA_reg"/>
    <property type="match status" value="1"/>
</dbReference>
<evidence type="ECO:0000256" key="2">
    <source>
        <dbReference type="ARBA" id="ARBA00012438"/>
    </source>
</evidence>
<evidence type="ECO:0000256" key="1">
    <source>
        <dbReference type="ARBA" id="ARBA00000085"/>
    </source>
</evidence>
<dbReference type="FunFam" id="2.30.30.40:FF:000048">
    <property type="entry name" value="Chemotaxis protein CheA, putative"/>
    <property type="match status" value="1"/>
</dbReference>
<keyword evidence="5" id="KW-0418">Kinase</keyword>
<comment type="catalytic activity">
    <reaction evidence="1">
        <text>ATP + protein L-histidine = ADP + protein N-phospho-L-histidine.</text>
        <dbReference type="EC" id="2.7.13.3"/>
    </reaction>
</comment>
<dbReference type="Proteomes" id="UP000033423">
    <property type="component" value="Unassembled WGS sequence"/>
</dbReference>
<comment type="caution">
    <text evidence="5">The sequence shown here is derived from an EMBL/GenBank/DDBJ whole genome shotgun (WGS) entry which is preliminary data.</text>
</comment>
<organism evidence="5 6">
    <name type="scientific">Candidatus Magnetobacterium bavaricum</name>
    <dbReference type="NCBI Taxonomy" id="29290"/>
    <lineage>
        <taxon>Bacteria</taxon>
        <taxon>Pseudomonadati</taxon>
        <taxon>Nitrospirota</taxon>
        <taxon>Thermodesulfovibrionia</taxon>
        <taxon>Thermodesulfovibrionales</taxon>
        <taxon>Candidatus Magnetobacteriaceae</taxon>
        <taxon>Candidatus Magnetobacterium</taxon>
    </lineage>
</organism>
<dbReference type="Gene3D" id="2.30.30.40">
    <property type="entry name" value="SH3 Domains"/>
    <property type="match status" value="1"/>
</dbReference>
<dbReference type="GO" id="GO:0007165">
    <property type="term" value="P:signal transduction"/>
    <property type="evidence" value="ECO:0007669"/>
    <property type="project" value="InterPro"/>
</dbReference>
<keyword evidence="6" id="KW-1185">Reference proteome</keyword>
<dbReference type="InterPro" id="IPR051315">
    <property type="entry name" value="Bact_Chemotaxis_CheA"/>
</dbReference>
<dbReference type="GO" id="GO:0006935">
    <property type="term" value="P:chemotaxis"/>
    <property type="evidence" value="ECO:0007669"/>
    <property type="project" value="InterPro"/>
</dbReference>
<dbReference type="EC" id="2.7.13.3" evidence="2"/>
<keyword evidence="5" id="KW-0808">Transferase</keyword>
<sequence length="176" mass="19291">MDVVKKNIMALRGTVDIKSKKGVGSTITLKLPLTLAIIDGLLVKISDDFYVIPLSVVHECVELTREDIKNSHGRHISYVRGAIVPYIRLREYFMIDTPVPDVEQIVITEVEDHRVGFVVDYVIGEHQTVIKSLGRLYKTIEGVSGATILGDGTVALIVDAPKLISAVKLDGVEAVI</sequence>
<evidence type="ECO:0000313" key="6">
    <source>
        <dbReference type="Proteomes" id="UP000033423"/>
    </source>
</evidence>
<name>A0A0F3GM21_9BACT</name>
<dbReference type="PANTHER" id="PTHR43395">
    <property type="entry name" value="SENSOR HISTIDINE KINASE CHEA"/>
    <property type="match status" value="1"/>
</dbReference>
<comment type="function">
    <text evidence="3">Involved in the transmission of sensory signals from the chemoreceptors to the flagellar motors. CheA is autophosphorylated; it can transfer its phosphate group to either CheB or CheY.</text>
</comment>
<dbReference type="PROSITE" id="PS50851">
    <property type="entry name" value="CHEW"/>
    <property type="match status" value="1"/>
</dbReference>
<dbReference type="GO" id="GO:0004673">
    <property type="term" value="F:protein histidine kinase activity"/>
    <property type="evidence" value="ECO:0007669"/>
    <property type="project" value="UniProtKB-EC"/>
</dbReference>